<feature type="transmembrane region" description="Helical" evidence="9">
    <location>
        <begin position="99"/>
        <end position="120"/>
    </location>
</feature>
<name>A0ABP7JWF6_9RHOB</name>
<reference evidence="12" key="1">
    <citation type="journal article" date="2019" name="Int. J. Syst. Evol. Microbiol.">
        <title>The Global Catalogue of Microorganisms (GCM) 10K type strain sequencing project: providing services to taxonomists for standard genome sequencing and annotation.</title>
        <authorList>
            <consortium name="The Broad Institute Genomics Platform"/>
            <consortium name="The Broad Institute Genome Sequencing Center for Infectious Disease"/>
            <person name="Wu L."/>
            <person name="Ma J."/>
        </authorList>
    </citation>
    <scope>NUCLEOTIDE SEQUENCE [LARGE SCALE GENOMIC DNA]</scope>
    <source>
        <strain evidence="12">JCM 17190</strain>
    </source>
</reference>
<dbReference type="RefSeq" id="WP_344843132.1">
    <property type="nucleotide sequence ID" value="NZ_BAABDF010000003.1"/>
</dbReference>
<protein>
    <recommendedName>
        <fullName evidence="9">TRAP transporter small permease protein</fullName>
    </recommendedName>
</protein>
<evidence type="ECO:0000256" key="3">
    <source>
        <dbReference type="ARBA" id="ARBA00022475"/>
    </source>
</evidence>
<evidence type="ECO:0000313" key="11">
    <source>
        <dbReference type="EMBL" id="GAA3857433.1"/>
    </source>
</evidence>
<dbReference type="Pfam" id="PF04290">
    <property type="entry name" value="DctQ"/>
    <property type="match status" value="1"/>
</dbReference>
<accession>A0ABP7JWF6</accession>
<dbReference type="Proteomes" id="UP001399917">
    <property type="component" value="Unassembled WGS sequence"/>
</dbReference>
<evidence type="ECO:0000256" key="4">
    <source>
        <dbReference type="ARBA" id="ARBA00022519"/>
    </source>
</evidence>
<keyword evidence="6 9" id="KW-1133">Transmembrane helix</keyword>
<evidence type="ECO:0000313" key="12">
    <source>
        <dbReference type="Proteomes" id="UP001399917"/>
    </source>
</evidence>
<keyword evidence="3" id="KW-1003">Cell membrane</keyword>
<keyword evidence="7 9" id="KW-0472">Membrane</keyword>
<feature type="transmembrane region" description="Helical" evidence="9">
    <location>
        <begin position="60"/>
        <end position="78"/>
    </location>
</feature>
<comment type="subcellular location">
    <subcellularLocation>
        <location evidence="1 9">Cell inner membrane</location>
        <topology evidence="1 9">Multi-pass membrane protein</topology>
    </subcellularLocation>
</comment>
<dbReference type="EMBL" id="BAABDF010000003">
    <property type="protein sequence ID" value="GAA3857433.1"/>
    <property type="molecule type" value="Genomic_DNA"/>
</dbReference>
<comment type="caution">
    <text evidence="11">The sequence shown here is derived from an EMBL/GenBank/DDBJ whole genome shotgun (WGS) entry which is preliminary data.</text>
</comment>
<organism evidence="11 12">
    <name type="scientific">Celeribacter arenosi</name>
    <dbReference type="NCBI Taxonomy" id="792649"/>
    <lineage>
        <taxon>Bacteria</taxon>
        <taxon>Pseudomonadati</taxon>
        <taxon>Pseudomonadota</taxon>
        <taxon>Alphaproteobacteria</taxon>
        <taxon>Rhodobacterales</taxon>
        <taxon>Roseobacteraceae</taxon>
        <taxon>Celeribacter</taxon>
    </lineage>
</organism>
<dbReference type="InterPro" id="IPR007387">
    <property type="entry name" value="TRAP_DctQ"/>
</dbReference>
<proteinExistence type="inferred from homology"/>
<dbReference type="PANTHER" id="PTHR35011">
    <property type="entry name" value="2,3-DIKETO-L-GULONATE TRAP TRANSPORTER SMALL PERMEASE PROTEIN YIAM"/>
    <property type="match status" value="1"/>
</dbReference>
<evidence type="ECO:0000256" key="5">
    <source>
        <dbReference type="ARBA" id="ARBA00022692"/>
    </source>
</evidence>
<comment type="subunit">
    <text evidence="9">The complex comprises the extracytoplasmic solute receptor protein and the two transmembrane proteins.</text>
</comment>
<keyword evidence="12" id="KW-1185">Reference proteome</keyword>
<evidence type="ECO:0000256" key="6">
    <source>
        <dbReference type="ARBA" id="ARBA00022989"/>
    </source>
</evidence>
<evidence type="ECO:0000256" key="9">
    <source>
        <dbReference type="RuleBase" id="RU369079"/>
    </source>
</evidence>
<feature type="transmembrane region" description="Helical" evidence="9">
    <location>
        <begin position="21"/>
        <end position="40"/>
    </location>
</feature>
<keyword evidence="4 9" id="KW-0997">Cell inner membrane</keyword>
<keyword evidence="2 9" id="KW-0813">Transport</keyword>
<comment type="function">
    <text evidence="9">Part of the tripartite ATP-independent periplasmic (TRAP) transport system.</text>
</comment>
<gene>
    <name evidence="11" type="ORF">GCM10022404_05380</name>
</gene>
<sequence>MSNPREDQTDLGIVDKAFRGLVAVCRIITGAALVAMTVLLGYQVFGRYVLNDTPTWVDPLSLLLVMLIAFLGAGIGVYENTHLAVVFFRNMASKKIRTIMVVLTDAVMALFGGFMMWYGWQLTMFKWNTLIPMIQWPEGLRTLPLTICGGMVMVFSLGHLVRLFLGRDHRVDNIE</sequence>
<dbReference type="PANTHER" id="PTHR35011:SF11">
    <property type="entry name" value="TRAP TRANSPORTER SMALL PERMEASE PROTEIN"/>
    <property type="match status" value="1"/>
</dbReference>
<feature type="transmembrane region" description="Helical" evidence="9">
    <location>
        <begin position="140"/>
        <end position="165"/>
    </location>
</feature>
<comment type="similarity">
    <text evidence="8 9">Belongs to the TRAP transporter small permease family.</text>
</comment>
<evidence type="ECO:0000256" key="7">
    <source>
        <dbReference type="ARBA" id="ARBA00023136"/>
    </source>
</evidence>
<dbReference type="InterPro" id="IPR055348">
    <property type="entry name" value="DctQ"/>
</dbReference>
<evidence type="ECO:0000256" key="1">
    <source>
        <dbReference type="ARBA" id="ARBA00004429"/>
    </source>
</evidence>
<feature type="domain" description="Tripartite ATP-independent periplasmic transporters DctQ component" evidence="10">
    <location>
        <begin position="36"/>
        <end position="164"/>
    </location>
</feature>
<evidence type="ECO:0000259" key="10">
    <source>
        <dbReference type="Pfam" id="PF04290"/>
    </source>
</evidence>
<evidence type="ECO:0000256" key="2">
    <source>
        <dbReference type="ARBA" id="ARBA00022448"/>
    </source>
</evidence>
<evidence type="ECO:0000256" key="8">
    <source>
        <dbReference type="ARBA" id="ARBA00038436"/>
    </source>
</evidence>
<keyword evidence="5 9" id="KW-0812">Transmembrane</keyword>